<protein>
    <submittedName>
        <fullName evidence="1">Uncharacterized protein</fullName>
    </submittedName>
</protein>
<dbReference type="KEGG" id="rir:BN877_II0015"/>
<dbReference type="EMBL" id="HG518323">
    <property type="protein sequence ID" value="CDI09817.1"/>
    <property type="molecule type" value="Genomic_DNA"/>
</dbReference>
<reference evidence="1 2" key="1">
    <citation type="journal article" date="2013" name="Genome Announc.">
        <title>Complete Genome Sequence of the Sesbania Symbiont and Rice Growth-Promoting Endophyte Rhizobium sp. Strain IRBG74.</title>
        <authorList>
            <person name="Crook M.B."/>
            <person name="Mitra S."/>
            <person name="Ane J.M."/>
            <person name="Sadowsky M.J."/>
            <person name="Gyaneshwar P."/>
        </authorList>
    </citation>
    <scope>NUCLEOTIDE SEQUENCE [LARGE SCALE GENOMIC DNA]</scope>
    <source>
        <strain evidence="1 2">IRBG74</strain>
    </source>
</reference>
<sequence>MQSFIAERILMKFDSHPRLGLRDGDHPFYECESILTCGDINIWKRFSVVHALSYSDNQCSQQWDMCQFTT</sequence>
<gene>
    <name evidence="1" type="ORF">BN877_II0015</name>
</gene>
<accession>U4QBB1</accession>
<name>U4QBB1_9HYPH</name>
<dbReference type="AlphaFoldDB" id="U4QBB1"/>
<dbReference type="Proteomes" id="UP000016944">
    <property type="component" value="Chromosome II"/>
</dbReference>
<evidence type="ECO:0000313" key="1">
    <source>
        <dbReference type="EMBL" id="CDI09817.1"/>
    </source>
</evidence>
<dbReference type="HOGENOM" id="CLU_2755139_0_0_5"/>
<evidence type="ECO:0000313" key="2">
    <source>
        <dbReference type="Proteomes" id="UP000016944"/>
    </source>
</evidence>
<organism evidence="1 2">
    <name type="scientific">Agrobacterium pusense</name>
    <dbReference type="NCBI Taxonomy" id="648995"/>
    <lineage>
        <taxon>Bacteria</taxon>
        <taxon>Pseudomonadati</taxon>
        <taxon>Pseudomonadota</taxon>
        <taxon>Alphaproteobacteria</taxon>
        <taxon>Hyphomicrobiales</taxon>
        <taxon>Rhizobiaceae</taxon>
        <taxon>Rhizobium/Agrobacterium group</taxon>
        <taxon>Agrobacterium</taxon>
    </lineage>
</organism>
<proteinExistence type="predicted"/>